<dbReference type="Proteomes" id="UP000564806">
    <property type="component" value="Unassembled WGS sequence"/>
</dbReference>
<proteinExistence type="predicted"/>
<dbReference type="AlphaFoldDB" id="A0A850EQA0"/>
<dbReference type="PROSITE" id="PS51549">
    <property type="entry name" value="DM13"/>
    <property type="match status" value="2"/>
</dbReference>
<reference evidence="4" key="1">
    <citation type="submission" date="2020-06" db="EMBL/GenBank/DDBJ databases">
        <title>Paenibacillus sp. nov., isolated from soil.</title>
        <authorList>
            <person name="Seo Y.L."/>
        </authorList>
    </citation>
    <scope>NUCLEOTIDE SEQUENCE [LARGE SCALE GENOMIC DNA]</scope>
    <source>
        <strain evidence="4">JW14</strain>
    </source>
</reference>
<gene>
    <name evidence="4" type="ORF">HPT30_16370</name>
</gene>
<feature type="region of interest" description="Disordered" evidence="1">
    <location>
        <begin position="41"/>
        <end position="66"/>
    </location>
</feature>
<sequence>MKLLATTTAIVALSIALAGCGADNTASNKATNTSTTGNAAATATATAMPGSDSPDKAASNTNAGNSQETTAMMVKYGMLSGSNKQISEGNVEIKDGKIMLTNFKTSKGPDLHIYLTKGKDVQTGKSLGKIDLEKSEQTFDLAGANLNDYDSVIIYCDKAHVTFGAADLTDTPMDKPATSSAMVTKTGMLSGSNKQISEGNVEIKDGKVMLTNFKTSKGPDLHIYLTKGKDVQMGKSLGKIDLEKSEQTFDLAGANLNDYDSIVIYCDKAHVVFGTADLS</sequence>
<evidence type="ECO:0000259" key="3">
    <source>
        <dbReference type="PROSITE" id="PS51549"/>
    </source>
</evidence>
<dbReference type="PROSITE" id="PS51257">
    <property type="entry name" value="PROKAR_LIPOPROTEIN"/>
    <property type="match status" value="1"/>
</dbReference>
<feature type="signal peptide" evidence="2">
    <location>
        <begin position="1"/>
        <end position="18"/>
    </location>
</feature>
<dbReference type="EMBL" id="JABWCS010000211">
    <property type="protein sequence ID" value="NUU61920.1"/>
    <property type="molecule type" value="Genomic_DNA"/>
</dbReference>
<keyword evidence="2" id="KW-0732">Signal</keyword>
<evidence type="ECO:0000256" key="1">
    <source>
        <dbReference type="SAM" id="MobiDB-lite"/>
    </source>
</evidence>
<feature type="domain" description="DM13" evidence="3">
    <location>
        <begin position="183"/>
        <end position="279"/>
    </location>
</feature>
<organism evidence="4 5">
    <name type="scientific">Paenibacillus agri</name>
    <dbReference type="NCBI Taxonomy" id="2744309"/>
    <lineage>
        <taxon>Bacteria</taxon>
        <taxon>Bacillati</taxon>
        <taxon>Bacillota</taxon>
        <taxon>Bacilli</taxon>
        <taxon>Bacillales</taxon>
        <taxon>Paenibacillaceae</taxon>
        <taxon>Paenibacillus</taxon>
    </lineage>
</organism>
<evidence type="ECO:0000256" key="2">
    <source>
        <dbReference type="SAM" id="SignalP"/>
    </source>
</evidence>
<protein>
    <submittedName>
        <fullName evidence="4">DM13 domain-containing protein</fullName>
    </submittedName>
</protein>
<accession>A0A850EQA0</accession>
<name>A0A850EQA0_9BACL</name>
<dbReference type="RefSeq" id="WP_175372405.1">
    <property type="nucleotide sequence ID" value="NZ_JABWCS010000211.1"/>
</dbReference>
<comment type="caution">
    <text evidence="4">The sequence shown here is derived from an EMBL/GenBank/DDBJ whole genome shotgun (WGS) entry which is preliminary data.</text>
</comment>
<feature type="domain" description="DM13" evidence="3">
    <location>
        <begin position="74"/>
        <end position="169"/>
    </location>
</feature>
<dbReference type="InterPro" id="IPR019545">
    <property type="entry name" value="DM13_domain"/>
</dbReference>
<feature type="chain" id="PRO_5038977326" evidence="2">
    <location>
        <begin position="19"/>
        <end position="279"/>
    </location>
</feature>
<evidence type="ECO:0000313" key="4">
    <source>
        <dbReference type="EMBL" id="NUU61920.1"/>
    </source>
</evidence>
<dbReference type="Pfam" id="PF10517">
    <property type="entry name" value="DM13"/>
    <property type="match status" value="2"/>
</dbReference>
<keyword evidence="5" id="KW-1185">Reference proteome</keyword>
<evidence type="ECO:0000313" key="5">
    <source>
        <dbReference type="Proteomes" id="UP000564806"/>
    </source>
</evidence>